<dbReference type="OrthoDB" id="7181295at2"/>
<dbReference type="NCBIfam" id="TIGR02492">
    <property type="entry name" value="flgK_ends"/>
    <property type="match status" value="1"/>
</dbReference>
<dbReference type="GO" id="GO:0005576">
    <property type="term" value="C:extracellular region"/>
    <property type="evidence" value="ECO:0007669"/>
    <property type="project" value="UniProtKB-SubCell"/>
</dbReference>
<organism evidence="10 11">
    <name type="scientific">Tardibacter chloracetimidivorans</name>
    <dbReference type="NCBI Taxonomy" id="1921510"/>
    <lineage>
        <taxon>Bacteria</taxon>
        <taxon>Pseudomonadati</taxon>
        <taxon>Pseudomonadota</taxon>
        <taxon>Alphaproteobacteria</taxon>
        <taxon>Sphingomonadales</taxon>
        <taxon>Sphingomonadaceae</taxon>
        <taxon>Tardibacter</taxon>
    </lineage>
</organism>
<accession>A0A1L3ZUB9</accession>
<evidence type="ECO:0000259" key="7">
    <source>
        <dbReference type="Pfam" id="PF06429"/>
    </source>
</evidence>
<evidence type="ECO:0000256" key="4">
    <source>
        <dbReference type="ARBA" id="ARBA00016244"/>
    </source>
</evidence>
<sequence>MSDLLGLGAAGVRAYQTALDIIGENISNANVAGYARRQAVVTENPSAGTGYPLVRDVKAGSGVNVSGVLRAYNSFLTNDARTAAGDYARAAARQGWLDQIQSYLNNDSQGLGGQLTGFYNAAQDLAADPTSGSARDAFLASAGKVADQFRSLAQSFAGTRTGIRQDVDQTVARINEIGRSLSSLNSSLRRTADGTSQNAGLEDDRDRLLQELAGLVKIDAEIRPDGTVNVRLDNSNGPLLVDQRGPKLLGAAEANGKIQLTLDPFGNSGLISVPASGALAGLADAYVQLSDSAAALDTLANQFVTTVNAVHRQGVDLNGQPGADLFATSSLAATPSRTNVGQATLRMEVTDQTQVFPGGYELRYDGTTSQWTLSRTDGSASVSGTDSLDLDGVHLDLGGAPVGGDWFAIKGQTGAAGMRVLIDDGAEVAAAAPFSASISGDNEGSGTVAVRTNPAAAAIPAPAPSSFVIQAGAGNIYEIIDAADTAVPPTVLASGPYVPGAWIPVNGFDVQLSGSLQPGDSFTVQPTPAGMADNGNIRALIDTRLGNPGFEGKFTREVTRVATNLSDTTALATAAQAVRDKALEARDSASAVNLDEEAAELIRFQQAYQASAKIIAAAREIFQTMLDIR</sequence>
<evidence type="ECO:0000259" key="9">
    <source>
        <dbReference type="Pfam" id="PF22638"/>
    </source>
</evidence>
<dbReference type="PANTHER" id="PTHR30033">
    <property type="entry name" value="FLAGELLAR HOOK-ASSOCIATED PROTEIN 1"/>
    <property type="match status" value="1"/>
</dbReference>
<dbReference type="GO" id="GO:0044780">
    <property type="term" value="P:bacterial-type flagellum assembly"/>
    <property type="evidence" value="ECO:0007669"/>
    <property type="project" value="InterPro"/>
</dbReference>
<evidence type="ECO:0000256" key="5">
    <source>
        <dbReference type="ARBA" id="ARBA00022525"/>
    </source>
</evidence>
<keyword evidence="10" id="KW-0969">Cilium</keyword>
<reference evidence="11" key="1">
    <citation type="submission" date="2016-11" db="EMBL/GenBank/DDBJ databases">
        <title>Complete Genome Sequence of alachlor-degrading Sphingomonas sp. strain JJ-A5.</title>
        <authorList>
            <person name="Lee H."/>
            <person name="Ka J.-O."/>
        </authorList>
    </citation>
    <scope>NUCLEOTIDE SEQUENCE [LARGE SCALE GENOMIC DNA]</scope>
    <source>
        <strain evidence="11">JJ-A5</strain>
    </source>
</reference>
<name>A0A1L3ZUB9_9SPHN</name>
<dbReference type="RefSeq" id="WP_072596780.1">
    <property type="nucleotide sequence ID" value="NZ_CP018221.1"/>
</dbReference>
<proteinExistence type="inferred from homology"/>
<evidence type="ECO:0000313" key="10">
    <source>
        <dbReference type="EMBL" id="API59231.1"/>
    </source>
</evidence>
<dbReference type="Pfam" id="PF22638">
    <property type="entry name" value="FlgK_D1"/>
    <property type="match status" value="1"/>
</dbReference>
<dbReference type="Pfam" id="PF06429">
    <property type="entry name" value="Flg_bbr_C"/>
    <property type="match status" value="1"/>
</dbReference>
<dbReference type="STRING" id="1921510.BSL82_07845"/>
<evidence type="ECO:0000313" key="11">
    <source>
        <dbReference type="Proteomes" id="UP000182063"/>
    </source>
</evidence>
<dbReference type="InterPro" id="IPR049119">
    <property type="entry name" value="FlgK_D2-like"/>
</dbReference>
<dbReference type="SUPFAM" id="SSF64518">
    <property type="entry name" value="Phase 1 flagellin"/>
    <property type="match status" value="2"/>
</dbReference>
<keyword evidence="10" id="KW-0966">Cell projection</keyword>
<evidence type="ECO:0000256" key="1">
    <source>
        <dbReference type="ARBA" id="ARBA00004365"/>
    </source>
</evidence>
<dbReference type="Proteomes" id="UP000182063">
    <property type="component" value="Chromosome"/>
</dbReference>
<comment type="similarity">
    <text evidence="3">Belongs to the flagella basal body rod proteins family.</text>
</comment>
<dbReference type="PRINTS" id="PR01005">
    <property type="entry name" value="FLGHOOKAP1"/>
</dbReference>
<evidence type="ECO:0000256" key="6">
    <source>
        <dbReference type="ARBA" id="ARBA00023143"/>
    </source>
</evidence>
<dbReference type="InterPro" id="IPR002371">
    <property type="entry name" value="FlgK"/>
</dbReference>
<dbReference type="Pfam" id="PF21158">
    <property type="entry name" value="flgK_1st_1"/>
    <property type="match status" value="1"/>
</dbReference>
<dbReference type="AlphaFoldDB" id="A0A1L3ZUB9"/>
<keyword evidence="5" id="KW-0964">Secreted</keyword>
<feature type="domain" description="Flagellar hook-associated protein FlgK helical" evidence="9">
    <location>
        <begin position="97"/>
        <end position="326"/>
    </location>
</feature>
<comment type="subcellular location">
    <subcellularLocation>
        <location evidence="1">Bacterial flagellum</location>
    </subcellularLocation>
    <subcellularLocation>
        <location evidence="2">Secreted</location>
    </subcellularLocation>
</comment>
<feature type="domain" description="Flagellar hook-associated protein 1 D2-like" evidence="8">
    <location>
        <begin position="339"/>
        <end position="410"/>
    </location>
</feature>
<dbReference type="InterPro" id="IPR010930">
    <property type="entry name" value="Flg_bb/hook_C_dom"/>
</dbReference>
<dbReference type="EMBL" id="CP018221">
    <property type="protein sequence ID" value="API59231.1"/>
    <property type="molecule type" value="Genomic_DNA"/>
</dbReference>
<gene>
    <name evidence="10" type="ORF">BSL82_07845</name>
</gene>
<dbReference type="PANTHER" id="PTHR30033:SF2">
    <property type="entry name" value="FLAGELLAR HOOK PROTEIN"/>
    <property type="match status" value="1"/>
</dbReference>
<keyword evidence="11" id="KW-1185">Reference proteome</keyword>
<dbReference type="KEGG" id="sphj:BSL82_07845"/>
<evidence type="ECO:0000256" key="3">
    <source>
        <dbReference type="ARBA" id="ARBA00009677"/>
    </source>
</evidence>
<keyword evidence="6" id="KW-0975">Bacterial flagellum</keyword>
<keyword evidence="10" id="KW-0282">Flagellum</keyword>
<dbReference type="GO" id="GO:0009424">
    <property type="term" value="C:bacterial-type flagellum hook"/>
    <property type="evidence" value="ECO:0007669"/>
    <property type="project" value="InterPro"/>
</dbReference>
<dbReference type="GO" id="GO:0005198">
    <property type="term" value="F:structural molecule activity"/>
    <property type="evidence" value="ECO:0007669"/>
    <property type="project" value="InterPro"/>
</dbReference>
<feature type="domain" description="Flagellar basal-body/hook protein C-terminal" evidence="7">
    <location>
        <begin position="589"/>
        <end position="627"/>
    </location>
</feature>
<evidence type="ECO:0000259" key="8">
    <source>
        <dbReference type="Pfam" id="PF21158"/>
    </source>
</evidence>
<dbReference type="InterPro" id="IPR053927">
    <property type="entry name" value="FlgK_helical"/>
</dbReference>
<evidence type="ECO:0000256" key="2">
    <source>
        <dbReference type="ARBA" id="ARBA00004613"/>
    </source>
</evidence>
<protein>
    <recommendedName>
        <fullName evidence="4">Flagellar hook-associated protein 1</fullName>
    </recommendedName>
</protein>